<accession>A0A271J6Y9</accession>
<evidence type="ECO:0000256" key="4">
    <source>
        <dbReference type="ARBA" id="ARBA00022842"/>
    </source>
</evidence>
<comment type="subunit">
    <text evidence="7">Homodimer.</text>
</comment>
<comment type="cofactor">
    <cofactor evidence="7">
        <name>thiamine diphosphate</name>
        <dbReference type="ChEBI" id="CHEBI:58937"/>
    </cofactor>
    <text evidence="7">Binds 1 thiamine pyrophosphate per subunit.</text>
</comment>
<keyword evidence="1 7" id="KW-0474">Menaquinone biosynthesis</keyword>
<sequence>MPHLVSAPNVNHLWAALLVEELVRQGTTFFVVCPGSRSTPLAVAVANNPKAEALVHWDERAAGFVALGWGRATGRPAAVVTTSGTAVANLLPAAVEARQSGVPMVLLTADRPPELRETGANQAIRQPGLFATVALWAHDLGTPTPAVDPAVVLTTAAEAVSRACDGGPVHLNLPFREPLGGTPDGSDPSVRLDALGGWAGGEEPYTRRLAPTVRPEVGELAHGLHGVERGVVVLGPLDTEDAETPTAAAEIADRLGWPLLPDLLSGARLGHVPEAAVAVDLALTSATLRALHPEAVLQFGGRPTSKRVAQWIADARPDLYVHVHPRRERIDPVHRVTHRLVAPVGPVAMALDESLASRDARRTGRLGDGWRSGWRAASQAARRAADSILAESGLSEPVVARAIVRALPKGAGLVAAASMPVRDLDTYAEAGGPAVVVTANRGASGIDGTVATAAGFARGRGLPTGLLIGDLALLHDQTSLALLRDGLPVIVVCVNNDGGGIFHRLPIAHGEGRLVEDTFERFFGTPHGLTFEHAAAQAGLAYNAPESVEALEAAIDQGLSSGASVLIEVRTSREQQTALRRRIEAACAEAVDQALSGR</sequence>
<dbReference type="Pfam" id="PF16582">
    <property type="entry name" value="TPP_enzyme_M_2"/>
    <property type="match status" value="1"/>
</dbReference>
<evidence type="ECO:0000256" key="2">
    <source>
        <dbReference type="ARBA" id="ARBA00022679"/>
    </source>
</evidence>
<evidence type="ECO:0000256" key="6">
    <source>
        <dbReference type="ARBA" id="ARBA00023211"/>
    </source>
</evidence>
<comment type="cofactor">
    <cofactor evidence="7">
        <name>Mg(2+)</name>
        <dbReference type="ChEBI" id="CHEBI:18420"/>
    </cofactor>
    <cofactor evidence="7">
        <name>Mn(2+)</name>
        <dbReference type="ChEBI" id="CHEBI:29035"/>
    </cofactor>
</comment>
<dbReference type="InterPro" id="IPR029061">
    <property type="entry name" value="THDP-binding"/>
</dbReference>
<comment type="caution">
    <text evidence="11">The sequence shown here is derived from an EMBL/GenBank/DDBJ whole genome shotgun (WGS) entry which is preliminary data.</text>
</comment>
<comment type="catalytic activity">
    <reaction evidence="7">
        <text>isochorismate + 2-oxoglutarate + H(+) = 5-enolpyruvoyl-6-hydroxy-2-succinyl-cyclohex-3-ene-1-carboxylate + CO2</text>
        <dbReference type="Rhea" id="RHEA:25593"/>
        <dbReference type="ChEBI" id="CHEBI:15378"/>
        <dbReference type="ChEBI" id="CHEBI:16526"/>
        <dbReference type="ChEBI" id="CHEBI:16810"/>
        <dbReference type="ChEBI" id="CHEBI:29780"/>
        <dbReference type="ChEBI" id="CHEBI:58818"/>
        <dbReference type="EC" id="2.2.1.9"/>
    </reaction>
</comment>
<evidence type="ECO:0000256" key="5">
    <source>
        <dbReference type="ARBA" id="ARBA00023052"/>
    </source>
</evidence>
<dbReference type="PIRSF" id="PIRSF004983">
    <property type="entry name" value="MenD"/>
    <property type="match status" value="1"/>
</dbReference>
<comment type="similarity">
    <text evidence="7">Belongs to the TPP enzyme family. MenD subfamily.</text>
</comment>
<dbReference type="CDD" id="cd02009">
    <property type="entry name" value="TPP_SHCHC_synthase"/>
    <property type="match status" value="1"/>
</dbReference>
<evidence type="ECO:0000256" key="7">
    <source>
        <dbReference type="HAMAP-Rule" id="MF_01659"/>
    </source>
</evidence>
<feature type="domain" description="Thiamine pyrophosphate enzyme N-terminal TPP-binding" evidence="9">
    <location>
        <begin position="15"/>
        <end position="124"/>
    </location>
</feature>
<protein>
    <recommendedName>
        <fullName evidence="7">2-succinyl-5-enolpyruvyl-6-hydroxy-3-cyclohexene-1-carboxylate synthase</fullName>
        <shortName evidence="7">SEPHCHC synthase</shortName>
        <ecNumber evidence="7">2.2.1.9</ecNumber>
    </recommendedName>
    <alternativeName>
        <fullName evidence="7">Menaquinone biosynthesis protein MenD</fullName>
    </alternativeName>
</protein>
<keyword evidence="4 7" id="KW-0460">Magnesium</keyword>
<dbReference type="InterPro" id="IPR012001">
    <property type="entry name" value="Thiamin_PyroP_enz_TPP-bd_dom"/>
</dbReference>
<dbReference type="GO" id="GO:0009234">
    <property type="term" value="P:menaquinone biosynthetic process"/>
    <property type="evidence" value="ECO:0007669"/>
    <property type="project" value="UniProtKB-UniRule"/>
</dbReference>
<dbReference type="EC" id="2.2.1.9" evidence="7"/>
<evidence type="ECO:0000313" key="12">
    <source>
        <dbReference type="Proteomes" id="UP000216339"/>
    </source>
</evidence>
<gene>
    <name evidence="7" type="primary">menD</name>
    <name evidence="11" type="ORF">BSZ37_16370</name>
</gene>
<dbReference type="InterPro" id="IPR011766">
    <property type="entry name" value="TPP_enzyme_TPP-bd"/>
</dbReference>
<dbReference type="EMBL" id="MQWD01000001">
    <property type="protein sequence ID" value="PAP78814.1"/>
    <property type="molecule type" value="Genomic_DNA"/>
</dbReference>
<dbReference type="InterPro" id="IPR004433">
    <property type="entry name" value="MenaQ_synth_MenD"/>
</dbReference>
<dbReference type="Pfam" id="PF02776">
    <property type="entry name" value="TPP_enzyme_N"/>
    <property type="match status" value="1"/>
</dbReference>
<dbReference type="InterPro" id="IPR029035">
    <property type="entry name" value="DHS-like_NAD/FAD-binding_dom"/>
</dbReference>
<dbReference type="UniPathway" id="UPA01057">
    <property type="reaction ID" value="UER00164"/>
</dbReference>
<dbReference type="Proteomes" id="UP000216339">
    <property type="component" value="Unassembled WGS sequence"/>
</dbReference>
<dbReference type="AlphaFoldDB" id="A0A271J6Y9"/>
<keyword evidence="6 7" id="KW-0464">Manganese</keyword>
<evidence type="ECO:0000313" key="11">
    <source>
        <dbReference type="EMBL" id="PAP78814.1"/>
    </source>
</evidence>
<organism evidence="11 12">
    <name type="scientific">Rubrivirga marina</name>
    <dbReference type="NCBI Taxonomy" id="1196024"/>
    <lineage>
        <taxon>Bacteria</taxon>
        <taxon>Pseudomonadati</taxon>
        <taxon>Rhodothermota</taxon>
        <taxon>Rhodothermia</taxon>
        <taxon>Rhodothermales</taxon>
        <taxon>Rubricoccaceae</taxon>
        <taxon>Rubrivirga</taxon>
    </lineage>
</organism>
<name>A0A271J6Y9_9BACT</name>
<keyword evidence="2 7" id="KW-0808">Transferase</keyword>
<dbReference type="PANTHER" id="PTHR42916">
    <property type="entry name" value="2-SUCCINYL-5-ENOLPYRUVYL-6-HYDROXY-3-CYCLOHEXENE-1-CARBOXYLATE SYNTHASE"/>
    <property type="match status" value="1"/>
</dbReference>
<evidence type="ECO:0000259" key="8">
    <source>
        <dbReference type="Pfam" id="PF02775"/>
    </source>
</evidence>
<comment type="pathway">
    <text evidence="7">Quinol/quinone metabolism; menaquinone biosynthesis.</text>
</comment>
<dbReference type="GO" id="GO:0070204">
    <property type="term" value="F:2-succinyl-5-enolpyruvyl-6-hydroxy-3-cyclohexene-1-carboxylic-acid synthase activity"/>
    <property type="evidence" value="ECO:0007669"/>
    <property type="project" value="UniProtKB-UniRule"/>
</dbReference>
<evidence type="ECO:0000259" key="9">
    <source>
        <dbReference type="Pfam" id="PF02776"/>
    </source>
</evidence>
<dbReference type="UniPathway" id="UPA00079"/>
<dbReference type="CDD" id="cd07037">
    <property type="entry name" value="TPP_PYR_MenD"/>
    <property type="match status" value="1"/>
</dbReference>
<dbReference type="GO" id="GO:0030976">
    <property type="term" value="F:thiamine pyrophosphate binding"/>
    <property type="evidence" value="ECO:0007669"/>
    <property type="project" value="UniProtKB-UniRule"/>
</dbReference>
<dbReference type="Gene3D" id="3.40.50.970">
    <property type="match status" value="2"/>
</dbReference>
<dbReference type="NCBIfam" id="TIGR00173">
    <property type="entry name" value="menD"/>
    <property type="match status" value="1"/>
</dbReference>
<dbReference type="SUPFAM" id="SSF52518">
    <property type="entry name" value="Thiamin diphosphate-binding fold (THDP-binding)"/>
    <property type="match status" value="2"/>
</dbReference>
<comment type="function">
    <text evidence="7">Catalyzes the thiamine diphosphate-dependent decarboxylation of 2-oxoglutarate and the subsequent addition of the resulting succinic semialdehyde-thiamine pyrophosphate anion to isochorismate to yield 2-succinyl-5-enolpyruvyl-6-hydroxy-3-cyclohexene-1-carboxylate (SEPHCHC).</text>
</comment>
<dbReference type="Gene3D" id="3.40.50.1220">
    <property type="entry name" value="TPP-binding domain"/>
    <property type="match status" value="1"/>
</dbReference>
<dbReference type="PANTHER" id="PTHR42916:SF1">
    <property type="entry name" value="PROTEIN PHYLLO, CHLOROPLASTIC"/>
    <property type="match status" value="1"/>
</dbReference>
<dbReference type="HAMAP" id="MF_01659">
    <property type="entry name" value="MenD"/>
    <property type="match status" value="1"/>
</dbReference>
<evidence type="ECO:0000256" key="1">
    <source>
        <dbReference type="ARBA" id="ARBA00022428"/>
    </source>
</evidence>
<dbReference type="Pfam" id="PF02775">
    <property type="entry name" value="TPP_enzyme_C"/>
    <property type="match status" value="1"/>
</dbReference>
<dbReference type="GO" id="GO:0000287">
    <property type="term" value="F:magnesium ion binding"/>
    <property type="evidence" value="ECO:0007669"/>
    <property type="project" value="UniProtKB-UniRule"/>
</dbReference>
<dbReference type="GO" id="GO:0030145">
    <property type="term" value="F:manganese ion binding"/>
    <property type="evidence" value="ECO:0007669"/>
    <property type="project" value="UniProtKB-UniRule"/>
</dbReference>
<dbReference type="SUPFAM" id="SSF52467">
    <property type="entry name" value="DHS-like NAD/FAD-binding domain"/>
    <property type="match status" value="1"/>
</dbReference>
<keyword evidence="12" id="KW-1185">Reference proteome</keyword>
<reference evidence="11 12" key="1">
    <citation type="submission" date="2016-11" db="EMBL/GenBank/DDBJ databases">
        <title>Study of marine rhodopsin-containing bacteria.</title>
        <authorList>
            <person name="Yoshizawa S."/>
            <person name="Kumagai Y."/>
            <person name="Kogure K."/>
        </authorList>
    </citation>
    <scope>NUCLEOTIDE SEQUENCE [LARGE SCALE GENOMIC DNA]</scope>
    <source>
        <strain evidence="11 12">SAORIC-28</strain>
    </source>
</reference>
<dbReference type="InterPro" id="IPR032264">
    <property type="entry name" value="MenD_middle"/>
</dbReference>
<keyword evidence="3 7" id="KW-0479">Metal-binding</keyword>
<comment type="pathway">
    <text evidence="7">Quinol/quinone metabolism; 1,4-dihydroxy-2-naphthoate biosynthesis; 1,4-dihydroxy-2-naphthoate from chorismate: step 2/7.</text>
</comment>
<feature type="domain" description="Menaquinone biosynthesis protein MenD middle" evidence="10">
    <location>
        <begin position="192"/>
        <end position="411"/>
    </location>
</feature>
<evidence type="ECO:0000256" key="3">
    <source>
        <dbReference type="ARBA" id="ARBA00022723"/>
    </source>
</evidence>
<feature type="domain" description="Thiamine pyrophosphate enzyme TPP-binding" evidence="8">
    <location>
        <begin position="443"/>
        <end position="569"/>
    </location>
</feature>
<dbReference type="OrthoDB" id="9791859at2"/>
<keyword evidence="5 7" id="KW-0786">Thiamine pyrophosphate</keyword>
<proteinExistence type="inferred from homology"/>
<evidence type="ECO:0000259" key="10">
    <source>
        <dbReference type="Pfam" id="PF16582"/>
    </source>
</evidence>